<proteinExistence type="predicted"/>
<accession>A0A378YQ17</accession>
<keyword evidence="2" id="KW-1185">Reference proteome</keyword>
<gene>
    <name evidence="1" type="ORF">NCTC1934_03718</name>
</gene>
<evidence type="ECO:0000313" key="1">
    <source>
        <dbReference type="EMBL" id="SUA79295.1"/>
    </source>
</evidence>
<dbReference type="AlphaFoldDB" id="A0A378YQ17"/>
<protein>
    <submittedName>
        <fullName evidence="1">Uncharacterized protein</fullName>
    </submittedName>
</protein>
<name>A0A378YQ17_9NOCA</name>
<reference evidence="1 2" key="1">
    <citation type="submission" date="2018-06" db="EMBL/GenBank/DDBJ databases">
        <authorList>
            <consortium name="Pathogen Informatics"/>
            <person name="Doyle S."/>
        </authorList>
    </citation>
    <scope>NUCLEOTIDE SEQUENCE [LARGE SCALE GENOMIC DNA]</scope>
    <source>
        <strain evidence="1 2">NCTC1934</strain>
    </source>
</reference>
<evidence type="ECO:0000313" key="2">
    <source>
        <dbReference type="Proteomes" id="UP000255467"/>
    </source>
</evidence>
<sequence length="53" mass="5709">MLSGRLVETGRACSGLHVRNYDIGTECEAEFRDRVSETGLNIGGEVTKVVSPV</sequence>
<dbReference type="EMBL" id="UGRY01000002">
    <property type="protein sequence ID" value="SUA79295.1"/>
    <property type="molecule type" value="Genomic_DNA"/>
</dbReference>
<dbReference type="Proteomes" id="UP000255467">
    <property type="component" value="Unassembled WGS sequence"/>
</dbReference>
<organism evidence="1 2">
    <name type="scientific">Nocardia otitidiscaviarum</name>
    <dbReference type="NCBI Taxonomy" id="1823"/>
    <lineage>
        <taxon>Bacteria</taxon>
        <taxon>Bacillati</taxon>
        <taxon>Actinomycetota</taxon>
        <taxon>Actinomycetes</taxon>
        <taxon>Mycobacteriales</taxon>
        <taxon>Nocardiaceae</taxon>
        <taxon>Nocardia</taxon>
    </lineage>
</organism>